<dbReference type="InterPro" id="IPR008979">
    <property type="entry name" value="Galactose-bd-like_sf"/>
</dbReference>
<name>A0ABQ7JFB8_9APIC</name>
<protein>
    <submittedName>
        <fullName evidence="3">Thioredoxin family Trp26 protein</fullName>
    </submittedName>
</protein>
<comment type="caution">
    <text evidence="3">The sequence shown here is derived from an EMBL/GenBank/DDBJ whole genome shotgun (WGS) entry which is preliminary data.</text>
</comment>
<evidence type="ECO:0000256" key="1">
    <source>
        <dbReference type="ARBA" id="ARBA00025788"/>
    </source>
</evidence>
<dbReference type="Gene3D" id="2.60.120.470">
    <property type="entry name" value="PITH domain"/>
    <property type="match status" value="1"/>
</dbReference>
<reference evidence="3 4" key="1">
    <citation type="journal article" date="2020" name="bioRxiv">
        <title>Metabolic contributions of an alphaproteobacterial endosymbiont in the apicomplexan Cardiosporidium cionae.</title>
        <authorList>
            <person name="Hunter E.S."/>
            <person name="Paight C.J."/>
            <person name="Lane C.E."/>
        </authorList>
    </citation>
    <scope>NUCLEOTIDE SEQUENCE [LARGE SCALE GENOMIC DNA]</scope>
    <source>
        <strain evidence="3">ESH_2018</strain>
    </source>
</reference>
<dbReference type="InterPro" id="IPR010400">
    <property type="entry name" value="PITH_dom"/>
</dbReference>
<dbReference type="Proteomes" id="UP000823046">
    <property type="component" value="Unassembled WGS sequence"/>
</dbReference>
<sequence>MPGEHGPGCGCKHQKELLGAEFLLPFIQKETIRGFNEKVPGTAKGVFKAYDSRLDESKFCDSMEGDPELMISLSFISPCKISSIHLIGGDHSTYPTAVKLYVDKENLDFSALYDSKPSQEISLMEDFHGSIEYPVKVSKFANVSHLTLFFPENAGGDFTRIYYIGLRGQGSNLIRKPVITVYEARPNVADHEVRGDTYLPHLGL</sequence>
<evidence type="ECO:0000259" key="2">
    <source>
        <dbReference type="PROSITE" id="PS51532"/>
    </source>
</evidence>
<evidence type="ECO:0000313" key="3">
    <source>
        <dbReference type="EMBL" id="KAF8822649.1"/>
    </source>
</evidence>
<dbReference type="Pfam" id="PF06201">
    <property type="entry name" value="PITH"/>
    <property type="match status" value="1"/>
</dbReference>
<dbReference type="SUPFAM" id="SSF49785">
    <property type="entry name" value="Galactose-binding domain-like"/>
    <property type="match status" value="1"/>
</dbReference>
<evidence type="ECO:0000313" key="4">
    <source>
        <dbReference type="Proteomes" id="UP000823046"/>
    </source>
</evidence>
<feature type="domain" description="PITH" evidence="2">
    <location>
        <begin position="12"/>
        <end position="186"/>
    </location>
</feature>
<dbReference type="EMBL" id="JADAQX010000034">
    <property type="protein sequence ID" value="KAF8822649.1"/>
    <property type="molecule type" value="Genomic_DNA"/>
</dbReference>
<dbReference type="PANTHER" id="PTHR12175:SF1">
    <property type="entry name" value="PITH DOMAIN-CONTAINING PROTEIN 1"/>
    <property type="match status" value="1"/>
</dbReference>
<dbReference type="PROSITE" id="PS51532">
    <property type="entry name" value="PITH"/>
    <property type="match status" value="1"/>
</dbReference>
<gene>
    <name evidence="3" type="ORF">IE077_003190</name>
</gene>
<keyword evidence="4" id="KW-1185">Reference proteome</keyword>
<proteinExistence type="inferred from homology"/>
<accession>A0ABQ7JFB8</accession>
<dbReference type="PANTHER" id="PTHR12175">
    <property type="entry name" value="AD039 HT014 THIOREDOXIN FAMILY TRP26"/>
    <property type="match status" value="1"/>
</dbReference>
<organism evidence="3 4">
    <name type="scientific">Cardiosporidium cionae</name>
    <dbReference type="NCBI Taxonomy" id="476202"/>
    <lineage>
        <taxon>Eukaryota</taxon>
        <taxon>Sar</taxon>
        <taxon>Alveolata</taxon>
        <taxon>Apicomplexa</taxon>
        <taxon>Aconoidasida</taxon>
        <taxon>Nephromycida</taxon>
        <taxon>Cardiosporidium</taxon>
    </lineage>
</organism>
<comment type="similarity">
    <text evidence="1">Belongs to the PITHD1 family.</text>
</comment>
<dbReference type="InterPro" id="IPR045099">
    <property type="entry name" value="PITH1-like"/>
</dbReference>
<dbReference type="InterPro" id="IPR037047">
    <property type="entry name" value="PITH_dom_sf"/>
</dbReference>